<evidence type="ECO:0000313" key="3">
    <source>
        <dbReference type="EMBL" id="TCT00227.1"/>
    </source>
</evidence>
<organism evidence="3 4">
    <name type="scientific">Paralcaligenes ureilyticus</name>
    <dbReference type="NCBI Taxonomy" id="627131"/>
    <lineage>
        <taxon>Bacteria</taxon>
        <taxon>Pseudomonadati</taxon>
        <taxon>Pseudomonadota</taxon>
        <taxon>Betaproteobacteria</taxon>
        <taxon>Burkholderiales</taxon>
        <taxon>Alcaligenaceae</taxon>
        <taxon>Paralcaligenes</taxon>
    </lineage>
</organism>
<dbReference type="Proteomes" id="UP000295525">
    <property type="component" value="Unassembled WGS sequence"/>
</dbReference>
<evidence type="ECO:0000313" key="4">
    <source>
        <dbReference type="Proteomes" id="UP000295525"/>
    </source>
</evidence>
<dbReference type="Pfam" id="PF01548">
    <property type="entry name" value="DEDD_Tnp_IS110"/>
    <property type="match status" value="1"/>
</dbReference>
<name>A0A4R3LQA6_9BURK</name>
<accession>A0A4R3LQA6</accession>
<dbReference type="RefSeq" id="WP_132586514.1">
    <property type="nucleotide sequence ID" value="NZ_SMAJ01000037.1"/>
</dbReference>
<dbReference type="InterPro" id="IPR003346">
    <property type="entry name" value="Transposase_20"/>
</dbReference>
<dbReference type="NCBIfam" id="NF033542">
    <property type="entry name" value="transpos_IS110"/>
    <property type="match status" value="1"/>
</dbReference>
<dbReference type="GO" id="GO:0003677">
    <property type="term" value="F:DNA binding"/>
    <property type="evidence" value="ECO:0007669"/>
    <property type="project" value="InterPro"/>
</dbReference>
<feature type="domain" description="Transposase IS116/IS110/IS902 C-terminal" evidence="2">
    <location>
        <begin position="189"/>
        <end position="272"/>
    </location>
</feature>
<evidence type="ECO:0000259" key="2">
    <source>
        <dbReference type="Pfam" id="PF02371"/>
    </source>
</evidence>
<reference evidence="3 4" key="1">
    <citation type="submission" date="2019-03" db="EMBL/GenBank/DDBJ databases">
        <title>Genomic Encyclopedia of Type Strains, Phase IV (KMG-IV): sequencing the most valuable type-strain genomes for metagenomic binning, comparative biology and taxonomic classification.</title>
        <authorList>
            <person name="Goeker M."/>
        </authorList>
    </citation>
    <scope>NUCLEOTIDE SEQUENCE [LARGE SCALE GENOMIC DNA]</scope>
    <source>
        <strain evidence="3 4">DSM 24591</strain>
    </source>
</reference>
<keyword evidence="4" id="KW-1185">Reference proteome</keyword>
<gene>
    <name evidence="3" type="ORF">EDC26_1371</name>
</gene>
<dbReference type="GO" id="GO:0006313">
    <property type="term" value="P:DNA transposition"/>
    <property type="evidence" value="ECO:0007669"/>
    <property type="project" value="InterPro"/>
</dbReference>
<protein>
    <submittedName>
        <fullName evidence="3">Transposase</fullName>
    </submittedName>
</protein>
<dbReference type="OrthoDB" id="9795150at2"/>
<dbReference type="GO" id="GO:0004803">
    <property type="term" value="F:transposase activity"/>
    <property type="evidence" value="ECO:0007669"/>
    <property type="project" value="InterPro"/>
</dbReference>
<feature type="domain" description="Transposase IS110-like N-terminal" evidence="1">
    <location>
        <begin position="7"/>
        <end position="149"/>
    </location>
</feature>
<dbReference type="InterPro" id="IPR047650">
    <property type="entry name" value="Transpos_IS110"/>
</dbReference>
<evidence type="ECO:0000259" key="1">
    <source>
        <dbReference type="Pfam" id="PF01548"/>
    </source>
</evidence>
<dbReference type="PANTHER" id="PTHR33055:SF13">
    <property type="entry name" value="TRANSPOSASE"/>
    <property type="match status" value="1"/>
</dbReference>
<dbReference type="EMBL" id="SMAJ01000037">
    <property type="protein sequence ID" value="TCT00227.1"/>
    <property type="molecule type" value="Genomic_DNA"/>
</dbReference>
<dbReference type="InterPro" id="IPR002525">
    <property type="entry name" value="Transp_IS110-like_N"/>
</dbReference>
<feature type="non-terminal residue" evidence="3">
    <location>
        <position position="306"/>
    </location>
</feature>
<proteinExistence type="predicted"/>
<dbReference type="PANTHER" id="PTHR33055">
    <property type="entry name" value="TRANSPOSASE FOR INSERTION SEQUENCE ELEMENT IS1111A"/>
    <property type="match status" value="1"/>
</dbReference>
<dbReference type="AlphaFoldDB" id="A0A4R3LQA6"/>
<dbReference type="Pfam" id="PF02371">
    <property type="entry name" value="Transposase_20"/>
    <property type="match status" value="1"/>
</dbReference>
<comment type="caution">
    <text evidence="3">The sequence shown here is derived from an EMBL/GenBank/DDBJ whole genome shotgun (WGS) entry which is preliminary data.</text>
</comment>
<sequence length="306" mass="34078">MQEPLNIGVDVAKAELVVGVIDHPELNITLANTAASIKRWLRHVPPDARLAVESTGSYHRLLVDLAQAQGVCTYVLNARDVHFYAKALGQRGKTDRTDAQVISRYLREHHPYLHPFRAGSQAEQLITELLRRRAQLVGQRGALQQSLRDVPLLAPQLKALIADFNQVIATIDEHIAQQAQSEPALAAEAQRLQTIPGVGVQGATMLLCLFRRIEFKNSDAVIAFTGLDPRPMDSGQKRGLRRLSKRGAPWLRRQLYMMGFSASRSKVFQSRYEALRAHGLSSTAAFVILGRKLLSIAFALWRSQKP</sequence>